<dbReference type="Gene3D" id="3.40.50.2000">
    <property type="entry name" value="Glycogen Phosphorylase B"/>
    <property type="match status" value="2"/>
</dbReference>
<dbReference type="PANTHER" id="PTHR12526">
    <property type="entry name" value="GLYCOSYLTRANSFERASE"/>
    <property type="match status" value="1"/>
</dbReference>
<accession>A0A4Y3NCV0</accession>
<dbReference type="Pfam" id="PF00534">
    <property type="entry name" value="Glycos_transf_1"/>
    <property type="match status" value="1"/>
</dbReference>
<evidence type="ECO:0000256" key="1">
    <source>
        <dbReference type="ARBA" id="ARBA00022676"/>
    </source>
</evidence>
<organism evidence="5 6">
    <name type="scientific">Paenarthrobacter aurescens</name>
    <name type="common">Arthrobacter aurescens</name>
    <dbReference type="NCBI Taxonomy" id="43663"/>
    <lineage>
        <taxon>Bacteria</taxon>
        <taxon>Bacillati</taxon>
        <taxon>Actinomycetota</taxon>
        <taxon>Actinomycetes</taxon>
        <taxon>Micrococcales</taxon>
        <taxon>Micrococcaceae</taxon>
        <taxon>Paenarthrobacter</taxon>
    </lineage>
</organism>
<evidence type="ECO:0000313" key="5">
    <source>
        <dbReference type="EMBL" id="GEB18977.1"/>
    </source>
</evidence>
<dbReference type="Proteomes" id="UP000317715">
    <property type="component" value="Unassembled WGS sequence"/>
</dbReference>
<proteinExistence type="predicted"/>
<gene>
    <name evidence="5" type="ORF">AAU01_17320</name>
</gene>
<dbReference type="InterPro" id="IPR001296">
    <property type="entry name" value="Glyco_trans_1"/>
</dbReference>
<keyword evidence="6" id="KW-1185">Reference proteome</keyword>
<evidence type="ECO:0000313" key="6">
    <source>
        <dbReference type="Proteomes" id="UP000317715"/>
    </source>
</evidence>
<dbReference type="EMBL" id="BJMD01000009">
    <property type="protein sequence ID" value="GEB18977.1"/>
    <property type="molecule type" value="Genomic_DNA"/>
</dbReference>
<feature type="domain" description="Glycosyltransferase subfamily 4-like N-terminal" evidence="4">
    <location>
        <begin position="33"/>
        <end position="174"/>
    </location>
</feature>
<dbReference type="PANTHER" id="PTHR12526:SF595">
    <property type="entry name" value="BLL5217 PROTEIN"/>
    <property type="match status" value="1"/>
</dbReference>
<name>A0A4Y3NCV0_PAEAU</name>
<comment type="caution">
    <text evidence="5">The sequence shown here is derived from an EMBL/GenBank/DDBJ whole genome shotgun (WGS) entry which is preliminary data.</text>
</comment>
<dbReference type="SUPFAM" id="SSF53756">
    <property type="entry name" value="UDP-Glycosyltransferase/glycogen phosphorylase"/>
    <property type="match status" value="1"/>
</dbReference>
<keyword evidence="2 5" id="KW-0808">Transferase</keyword>
<dbReference type="GO" id="GO:0016757">
    <property type="term" value="F:glycosyltransferase activity"/>
    <property type="evidence" value="ECO:0007669"/>
    <property type="project" value="UniProtKB-KW"/>
</dbReference>
<evidence type="ECO:0000259" key="4">
    <source>
        <dbReference type="Pfam" id="PF13439"/>
    </source>
</evidence>
<dbReference type="CDD" id="cd03802">
    <property type="entry name" value="GT4_AviGT4-like"/>
    <property type="match status" value="1"/>
</dbReference>
<reference evidence="5 6" key="1">
    <citation type="submission" date="2019-06" db="EMBL/GenBank/DDBJ databases">
        <title>Whole genome shotgun sequence of Paenarthrobacter aurescens NBRC 12136.</title>
        <authorList>
            <person name="Hosoyama A."/>
            <person name="Uohara A."/>
            <person name="Ohji S."/>
            <person name="Ichikawa N."/>
        </authorList>
    </citation>
    <scope>NUCLEOTIDE SEQUENCE [LARGE SCALE GENOMIC DNA]</scope>
    <source>
        <strain evidence="5 6">NBRC 12136</strain>
    </source>
</reference>
<dbReference type="Pfam" id="PF13439">
    <property type="entry name" value="Glyco_transf_4"/>
    <property type="match status" value="1"/>
</dbReference>
<protein>
    <submittedName>
        <fullName evidence="5">Glycosyl transferase</fullName>
    </submittedName>
</protein>
<evidence type="ECO:0000256" key="2">
    <source>
        <dbReference type="ARBA" id="ARBA00022679"/>
    </source>
</evidence>
<dbReference type="InterPro" id="IPR028098">
    <property type="entry name" value="Glyco_trans_4-like_N"/>
</dbReference>
<feature type="domain" description="Glycosyl transferase family 1" evidence="3">
    <location>
        <begin position="185"/>
        <end position="313"/>
    </location>
</feature>
<evidence type="ECO:0000259" key="3">
    <source>
        <dbReference type="Pfam" id="PF00534"/>
    </source>
</evidence>
<keyword evidence="1" id="KW-0328">Glycosyltransferase</keyword>
<sequence length="372" mass="39757">MQTAFGLGVHAGTNLMRIGLIVGPWFTVPPEKYGGTERVVDALARALSDAGHDVLLATAADSTCPVPQVPGFGPASPEDLGQSFSELGHVIKAYTEMQDVDIIHDHTLAGPLYAHRPRGIPVVTTIHGPLSSSYAPLYRDMANDTAIIAISHDQISRTPDLKVSAVIHHGIDLSAVSVGRGAGGYVCFVGRMCPDKGLMEAVAIAREAGVPLRIAAKMHAPDEYGYFKDVVQPALASTEEFLGELSDPEKYELMGDAIALLNPIQWAEPFGLVMIEALATGTPVLATPMGAAPEIVRHGITGFVGSAQELAEYAALAPELSREACRRSVEESFSARRMAADHVQLYTKVIEQFRAKSLPDDGLLQENQSRTL</sequence>
<dbReference type="AlphaFoldDB" id="A0A4Y3NCV0"/>